<dbReference type="AlphaFoldDB" id="A0A5N5WNG1"/>
<organism evidence="2 3">
    <name type="scientific">Aspergillus leporis</name>
    <dbReference type="NCBI Taxonomy" id="41062"/>
    <lineage>
        <taxon>Eukaryota</taxon>
        <taxon>Fungi</taxon>
        <taxon>Dikarya</taxon>
        <taxon>Ascomycota</taxon>
        <taxon>Pezizomycotina</taxon>
        <taxon>Eurotiomycetes</taxon>
        <taxon>Eurotiomycetidae</taxon>
        <taxon>Eurotiales</taxon>
        <taxon>Aspergillaceae</taxon>
        <taxon>Aspergillus</taxon>
        <taxon>Aspergillus subgen. Circumdati</taxon>
    </lineage>
</organism>
<proteinExistence type="predicted"/>
<protein>
    <submittedName>
        <fullName evidence="2">Uncharacterized protein</fullName>
    </submittedName>
</protein>
<name>A0A5N5WNG1_9EURO</name>
<keyword evidence="1" id="KW-1133">Transmembrane helix</keyword>
<evidence type="ECO:0000256" key="1">
    <source>
        <dbReference type="SAM" id="Phobius"/>
    </source>
</evidence>
<evidence type="ECO:0000313" key="3">
    <source>
        <dbReference type="Proteomes" id="UP000326565"/>
    </source>
</evidence>
<evidence type="ECO:0000313" key="2">
    <source>
        <dbReference type="EMBL" id="KAB8069325.1"/>
    </source>
</evidence>
<keyword evidence="3" id="KW-1185">Reference proteome</keyword>
<dbReference type="EMBL" id="ML732346">
    <property type="protein sequence ID" value="KAB8069325.1"/>
    <property type="molecule type" value="Genomic_DNA"/>
</dbReference>
<accession>A0A5N5WNG1</accession>
<dbReference type="Proteomes" id="UP000326565">
    <property type="component" value="Unassembled WGS sequence"/>
</dbReference>
<sequence>METLRNELVLVLNRIYYLCITSLIIITPTPYVRAGTNSTTTGLQGRSAFVYLRVSSLNPENYHGRIRVFRSAIVICMPMRNILCECLSEGLITIRCDVYSP</sequence>
<feature type="transmembrane region" description="Helical" evidence="1">
    <location>
        <begin position="15"/>
        <end position="32"/>
    </location>
</feature>
<gene>
    <name evidence="2" type="ORF">BDV29DRAFT_182975</name>
</gene>
<keyword evidence="1" id="KW-0812">Transmembrane</keyword>
<keyword evidence="1" id="KW-0472">Membrane</keyword>
<reference evidence="2 3" key="1">
    <citation type="submission" date="2019-04" db="EMBL/GenBank/DDBJ databases">
        <title>Friends and foes A comparative genomics study of 23 Aspergillus species from section Flavi.</title>
        <authorList>
            <consortium name="DOE Joint Genome Institute"/>
            <person name="Kjaerbolling I."/>
            <person name="Vesth T."/>
            <person name="Frisvad J.C."/>
            <person name="Nybo J.L."/>
            <person name="Theobald S."/>
            <person name="Kildgaard S."/>
            <person name="Isbrandt T."/>
            <person name="Kuo A."/>
            <person name="Sato A."/>
            <person name="Lyhne E.K."/>
            <person name="Kogle M.E."/>
            <person name="Wiebenga A."/>
            <person name="Kun R.S."/>
            <person name="Lubbers R.J."/>
            <person name="Makela M.R."/>
            <person name="Barry K."/>
            <person name="Chovatia M."/>
            <person name="Clum A."/>
            <person name="Daum C."/>
            <person name="Haridas S."/>
            <person name="He G."/>
            <person name="LaButti K."/>
            <person name="Lipzen A."/>
            <person name="Mondo S."/>
            <person name="Riley R."/>
            <person name="Salamov A."/>
            <person name="Simmons B.A."/>
            <person name="Magnuson J.K."/>
            <person name="Henrissat B."/>
            <person name="Mortensen U.H."/>
            <person name="Larsen T.O."/>
            <person name="Devries R.P."/>
            <person name="Grigoriev I.V."/>
            <person name="Machida M."/>
            <person name="Baker S.E."/>
            <person name="Andersen M.R."/>
        </authorList>
    </citation>
    <scope>NUCLEOTIDE SEQUENCE [LARGE SCALE GENOMIC DNA]</scope>
    <source>
        <strain evidence="2 3">CBS 151.66</strain>
    </source>
</reference>